<dbReference type="EMBL" id="VEVO01000010">
    <property type="protein sequence ID" value="KAF0036354.1"/>
    <property type="molecule type" value="Genomic_DNA"/>
</dbReference>
<dbReference type="Proteomes" id="UP000438429">
    <property type="component" value="Unassembled WGS sequence"/>
</dbReference>
<accession>A0A6A4SZ86</accession>
<evidence type="ECO:0000313" key="2">
    <source>
        <dbReference type="Proteomes" id="UP000438429"/>
    </source>
</evidence>
<gene>
    <name evidence="1" type="ORF">F2P81_011666</name>
</gene>
<organism evidence="1 2">
    <name type="scientific">Scophthalmus maximus</name>
    <name type="common">Turbot</name>
    <name type="synonym">Psetta maxima</name>
    <dbReference type="NCBI Taxonomy" id="52904"/>
    <lineage>
        <taxon>Eukaryota</taxon>
        <taxon>Metazoa</taxon>
        <taxon>Chordata</taxon>
        <taxon>Craniata</taxon>
        <taxon>Vertebrata</taxon>
        <taxon>Euteleostomi</taxon>
        <taxon>Actinopterygii</taxon>
        <taxon>Neopterygii</taxon>
        <taxon>Teleostei</taxon>
        <taxon>Neoteleostei</taxon>
        <taxon>Acanthomorphata</taxon>
        <taxon>Carangaria</taxon>
        <taxon>Pleuronectiformes</taxon>
        <taxon>Pleuronectoidei</taxon>
        <taxon>Scophthalmidae</taxon>
        <taxon>Scophthalmus</taxon>
    </lineage>
</organism>
<sequence length="130" mass="14649">MRNESGRKETAAKNKFGILSNRTTEVECERYSRLTSSLLTQVEKRTVAPVVVSIPVGTTANSDMCMKCERHKRLLRVEKRTVAPVVVSIPVGTTANSDMCMKCERHKRLLRGLLREHVGEHKSESHDEAD</sequence>
<comment type="caution">
    <text evidence="1">The sequence shown here is derived from an EMBL/GenBank/DDBJ whole genome shotgun (WGS) entry which is preliminary data.</text>
</comment>
<proteinExistence type="predicted"/>
<reference evidence="1 2" key="1">
    <citation type="submission" date="2019-06" db="EMBL/GenBank/DDBJ databases">
        <title>Draft genomes of female and male turbot (Scophthalmus maximus).</title>
        <authorList>
            <person name="Xu H."/>
            <person name="Xu X.-W."/>
            <person name="Shao C."/>
            <person name="Chen S."/>
        </authorList>
    </citation>
    <scope>NUCLEOTIDE SEQUENCE [LARGE SCALE GENOMIC DNA]</scope>
    <source>
        <strain evidence="1">Ysfricsl-2016a</strain>
        <tissue evidence="1">Blood</tissue>
    </source>
</reference>
<evidence type="ECO:0000313" key="1">
    <source>
        <dbReference type="EMBL" id="KAF0036354.1"/>
    </source>
</evidence>
<dbReference type="AlphaFoldDB" id="A0A6A4SZ86"/>
<name>A0A6A4SZ86_SCOMX</name>
<protein>
    <submittedName>
        <fullName evidence="1">Uncharacterized protein</fullName>
    </submittedName>
</protein>